<dbReference type="Gene3D" id="2.60.120.260">
    <property type="entry name" value="Galactose-binding domain-like"/>
    <property type="match status" value="1"/>
</dbReference>
<organism evidence="7 8">
    <name type="scientific">Actinomadura barringtoniae</name>
    <dbReference type="NCBI Taxonomy" id="1427535"/>
    <lineage>
        <taxon>Bacteria</taxon>
        <taxon>Bacillati</taxon>
        <taxon>Actinomycetota</taxon>
        <taxon>Actinomycetes</taxon>
        <taxon>Streptosporangiales</taxon>
        <taxon>Thermomonosporaceae</taxon>
        <taxon>Actinomadura</taxon>
    </lineage>
</organism>
<proteinExistence type="inferred from homology"/>
<dbReference type="GO" id="GO:0005975">
    <property type="term" value="P:carbohydrate metabolic process"/>
    <property type="evidence" value="ECO:0007669"/>
    <property type="project" value="InterPro"/>
</dbReference>
<dbReference type="Pfam" id="PF00703">
    <property type="entry name" value="Glyco_hydro_2"/>
    <property type="match status" value="1"/>
</dbReference>
<evidence type="ECO:0000256" key="3">
    <source>
        <dbReference type="ARBA" id="ARBA00023295"/>
    </source>
</evidence>
<comment type="caution">
    <text evidence="7">The sequence shown here is derived from an EMBL/GenBank/DDBJ whole genome shotgun (WGS) entry which is preliminary data.</text>
</comment>
<feature type="domain" description="Glycoside hydrolase family 2 immunoglobulin-like beta-sandwich" evidence="4">
    <location>
        <begin position="224"/>
        <end position="326"/>
    </location>
</feature>
<keyword evidence="2" id="KW-0378">Hydrolase</keyword>
<feature type="domain" description="Glycoside hydrolase family 2 catalytic" evidence="5">
    <location>
        <begin position="336"/>
        <end position="625"/>
    </location>
</feature>
<dbReference type="InterPro" id="IPR006311">
    <property type="entry name" value="TAT_signal"/>
</dbReference>
<dbReference type="InterPro" id="IPR017853">
    <property type="entry name" value="GH"/>
</dbReference>
<dbReference type="SUPFAM" id="SSF49785">
    <property type="entry name" value="Galactose-binding domain-like"/>
    <property type="match status" value="1"/>
</dbReference>
<dbReference type="PROSITE" id="PS51318">
    <property type="entry name" value="TAT"/>
    <property type="match status" value="1"/>
</dbReference>
<feature type="domain" description="Glycosyl hydrolases family 2 sugar binding" evidence="6">
    <location>
        <begin position="101"/>
        <end position="201"/>
    </location>
</feature>
<dbReference type="InterPro" id="IPR006104">
    <property type="entry name" value="Glyco_hydro_2_N"/>
</dbReference>
<name>A0A939T264_9ACTN</name>
<gene>
    <name evidence="7" type="ORF">J4573_03030</name>
</gene>
<accession>A0A939T264</accession>
<dbReference type="PANTHER" id="PTHR42732">
    <property type="entry name" value="BETA-GALACTOSIDASE"/>
    <property type="match status" value="1"/>
</dbReference>
<dbReference type="InterPro" id="IPR008979">
    <property type="entry name" value="Galactose-bd-like_sf"/>
</dbReference>
<evidence type="ECO:0000313" key="8">
    <source>
        <dbReference type="Proteomes" id="UP000669179"/>
    </source>
</evidence>
<dbReference type="Proteomes" id="UP000669179">
    <property type="component" value="Unassembled WGS sequence"/>
</dbReference>
<dbReference type="InterPro" id="IPR006103">
    <property type="entry name" value="Glyco_hydro_2_cat"/>
</dbReference>
<dbReference type="AlphaFoldDB" id="A0A939T264"/>
<dbReference type="PRINTS" id="PR00132">
    <property type="entry name" value="GLHYDRLASE2"/>
</dbReference>
<keyword evidence="3" id="KW-0326">Glycosidase</keyword>
<comment type="similarity">
    <text evidence="1">Belongs to the glycosyl hydrolase 2 family.</text>
</comment>
<protein>
    <submittedName>
        <fullName evidence="7">Beta galactosidase jelly roll domain-containing protein</fullName>
    </submittedName>
</protein>
<evidence type="ECO:0000256" key="2">
    <source>
        <dbReference type="ARBA" id="ARBA00022801"/>
    </source>
</evidence>
<dbReference type="InterPro" id="IPR051913">
    <property type="entry name" value="GH2_Domain-Containing"/>
</dbReference>
<evidence type="ECO:0000256" key="1">
    <source>
        <dbReference type="ARBA" id="ARBA00007401"/>
    </source>
</evidence>
<dbReference type="Gene3D" id="2.60.40.10">
    <property type="entry name" value="Immunoglobulins"/>
    <property type="match status" value="2"/>
</dbReference>
<evidence type="ECO:0000259" key="6">
    <source>
        <dbReference type="Pfam" id="PF02837"/>
    </source>
</evidence>
<reference evidence="7" key="1">
    <citation type="submission" date="2021-03" db="EMBL/GenBank/DDBJ databases">
        <authorList>
            <person name="Kanchanasin P."/>
            <person name="Saeng-In P."/>
            <person name="Phongsopitanun W."/>
            <person name="Yuki M."/>
            <person name="Kudo T."/>
            <person name="Ohkuma M."/>
            <person name="Tanasupawat S."/>
        </authorList>
    </citation>
    <scope>NUCLEOTIDE SEQUENCE</scope>
    <source>
        <strain evidence="7">GKU 128</strain>
    </source>
</reference>
<evidence type="ECO:0000259" key="5">
    <source>
        <dbReference type="Pfam" id="PF02836"/>
    </source>
</evidence>
<dbReference type="RefSeq" id="WP_208253620.1">
    <property type="nucleotide sequence ID" value="NZ_JAGEOJ010000001.1"/>
</dbReference>
<dbReference type="PANTHER" id="PTHR42732:SF1">
    <property type="entry name" value="BETA-MANNOSIDASE"/>
    <property type="match status" value="1"/>
</dbReference>
<keyword evidence="8" id="KW-1185">Reference proteome</keyword>
<dbReference type="InterPro" id="IPR006102">
    <property type="entry name" value="Ig-like_GH2"/>
</dbReference>
<dbReference type="InterPro" id="IPR006101">
    <property type="entry name" value="Glyco_hydro_2"/>
</dbReference>
<dbReference type="InterPro" id="IPR013783">
    <property type="entry name" value="Ig-like_fold"/>
</dbReference>
<evidence type="ECO:0000259" key="4">
    <source>
        <dbReference type="Pfam" id="PF00703"/>
    </source>
</evidence>
<dbReference type="SUPFAM" id="SSF51445">
    <property type="entry name" value="(Trans)glycosidases"/>
    <property type="match status" value="1"/>
</dbReference>
<dbReference type="Pfam" id="PF02837">
    <property type="entry name" value="Glyco_hydro_2_N"/>
    <property type="match status" value="1"/>
</dbReference>
<evidence type="ECO:0000313" key="7">
    <source>
        <dbReference type="EMBL" id="MBO2446048.1"/>
    </source>
</evidence>
<dbReference type="GO" id="GO:0004553">
    <property type="term" value="F:hydrolase activity, hydrolyzing O-glycosyl compounds"/>
    <property type="evidence" value="ECO:0007669"/>
    <property type="project" value="InterPro"/>
</dbReference>
<dbReference type="SUPFAM" id="SSF49303">
    <property type="entry name" value="beta-Galactosidase/glucuronidase domain"/>
    <property type="match status" value="1"/>
</dbReference>
<dbReference type="Gene3D" id="3.20.20.80">
    <property type="entry name" value="Glycosidases"/>
    <property type="match status" value="1"/>
</dbReference>
<sequence>MSEKAIPESANLPTRRAVLGGMAAGVVATFAGGSSASACTSAVPYAAPQTRVRMDLNTGWRFIRQDVSGAQATGFDDSGWSSVNTPHTWNAVDGADGGGNYYRGVGWYRRHYTVPADLNGKMLFLQFAGANQVTDVWVNGTHLGQHKGGYSRFRFNATASLHVGGDNVIAVKVTNANDPDIAPLDADYTFDGGIYRNVSLWAVDKLQVQMLDYAGPGIYLRQSNVTSSSATVTVTTKLWNNNTAATSVAVRTVITDAAGAVVADKQSAAQSVAAATGVQVAQTLTIADPHLWNGLKNPYLYNATVEIHDASANTVTDTVTERLGLRGIAVDPATGFHLNGAALGLHGVNLHQDRAVKGWAVNDADHTQDFDLITEIGATTIRMAHYQHDQKDYDLADERGLVVWAEIPLVNHVTNSAAFTASSQNQLRELIRQNYNHPSIAFWGIGNEQRNDDTATNTLLTSLASIVASEDPDRISTYASNLGDNAQVGRHSQVTGWNKYYGWYGGSKDGDLSTWADNLHTSDPSRKIAVSEYGAGANTAQHALNPPAPSAGGPWHPEEYQSLFHEAAWKQLAPRPYVWGTFVWNMFDFAVDSRNEGSQPGLNDKGLVTRDRKTRKDAFYWYKANWSPAPTLYITSRRWTQRTTAATELKVYSNAAQVTATLNGTWALRPAPTTSSHGPT</sequence>
<dbReference type="InterPro" id="IPR036156">
    <property type="entry name" value="Beta-gal/glucu_dom_sf"/>
</dbReference>
<dbReference type="Pfam" id="PF02836">
    <property type="entry name" value="Glyco_hydro_2_C"/>
    <property type="match status" value="1"/>
</dbReference>
<dbReference type="EMBL" id="JAGEOJ010000001">
    <property type="protein sequence ID" value="MBO2446048.1"/>
    <property type="molecule type" value="Genomic_DNA"/>
</dbReference>